<dbReference type="InterPro" id="IPR050469">
    <property type="entry name" value="Diguanylate_Cyclase"/>
</dbReference>
<keyword evidence="4" id="KW-1133">Transmembrane helix</keyword>
<keyword evidence="3" id="KW-0802">TPR repeat</keyword>
<organism evidence="7 8">
    <name type="scientific">Rubrivivax gelatinosus</name>
    <name type="common">Rhodocyclus gelatinosus</name>
    <name type="synonym">Rhodopseudomonas gelatinosa</name>
    <dbReference type="NCBI Taxonomy" id="28068"/>
    <lineage>
        <taxon>Bacteria</taxon>
        <taxon>Pseudomonadati</taxon>
        <taxon>Pseudomonadota</taxon>
        <taxon>Betaproteobacteria</taxon>
        <taxon>Burkholderiales</taxon>
        <taxon>Sphaerotilaceae</taxon>
        <taxon>Rubrivivax</taxon>
    </lineage>
</organism>
<dbReference type="SMART" id="SM00267">
    <property type="entry name" value="GGDEF"/>
    <property type="match status" value="1"/>
</dbReference>
<comment type="catalytic activity">
    <reaction evidence="2">
        <text>2 GTP = 3',3'-c-di-GMP + 2 diphosphate</text>
        <dbReference type="Rhea" id="RHEA:24898"/>
        <dbReference type="ChEBI" id="CHEBI:33019"/>
        <dbReference type="ChEBI" id="CHEBI:37565"/>
        <dbReference type="ChEBI" id="CHEBI:58805"/>
        <dbReference type="EC" id="2.7.7.65"/>
    </reaction>
</comment>
<dbReference type="EMBL" id="NRRU01000158">
    <property type="protein sequence ID" value="MBK1715801.1"/>
    <property type="molecule type" value="Genomic_DNA"/>
</dbReference>
<keyword evidence="4" id="KW-0812">Transmembrane</keyword>
<dbReference type="NCBIfam" id="TIGR00254">
    <property type="entry name" value="GGDEF"/>
    <property type="match status" value="1"/>
</dbReference>
<dbReference type="PROSITE" id="PS50005">
    <property type="entry name" value="TPR"/>
    <property type="match status" value="1"/>
</dbReference>
<dbReference type="InterPro" id="IPR011990">
    <property type="entry name" value="TPR-like_helical_dom_sf"/>
</dbReference>
<comment type="caution">
    <text evidence="7">The sequence shown here is derived from an EMBL/GenBank/DDBJ whole genome shotgun (WGS) entry which is preliminary data.</text>
</comment>
<keyword evidence="5" id="KW-0732">Signal</keyword>
<accession>A0ABS1E324</accession>
<reference evidence="7" key="1">
    <citation type="submission" date="2017-08" db="EMBL/GenBank/DDBJ databases">
        <authorList>
            <person name="Imhoff J.F."/>
            <person name="Rahn T."/>
            <person name="Kuenzel S."/>
            <person name="Neulinger S.C."/>
        </authorList>
    </citation>
    <scope>NUCLEOTIDE SEQUENCE</scope>
    <source>
        <strain evidence="7">IM 151</strain>
    </source>
</reference>
<dbReference type="InterPro" id="IPR029787">
    <property type="entry name" value="Nucleotide_cyclase"/>
</dbReference>
<dbReference type="SUPFAM" id="SSF55073">
    <property type="entry name" value="Nucleotide cyclase"/>
    <property type="match status" value="1"/>
</dbReference>
<evidence type="ECO:0000256" key="2">
    <source>
        <dbReference type="ARBA" id="ARBA00034247"/>
    </source>
</evidence>
<feature type="transmembrane region" description="Helical" evidence="4">
    <location>
        <begin position="441"/>
        <end position="460"/>
    </location>
</feature>
<evidence type="ECO:0000259" key="6">
    <source>
        <dbReference type="PROSITE" id="PS50887"/>
    </source>
</evidence>
<feature type="chain" id="PRO_5045050804" description="diguanylate cyclase" evidence="5">
    <location>
        <begin position="36"/>
        <end position="664"/>
    </location>
</feature>
<gene>
    <name evidence="7" type="ORF">CKO43_23930</name>
</gene>
<proteinExistence type="predicted"/>
<reference evidence="7" key="2">
    <citation type="journal article" date="2020" name="Microorganisms">
        <title>Osmotic Adaptation and Compatible Solute Biosynthesis of Phototrophic Bacteria as Revealed from Genome Analyses.</title>
        <authorList>
            <person name="Imhoff J.F."/>
            <person name="Rahn T."/>
            <person name="Kunzel S."/>
            <person name="Keller A."/>
            <person name="Neulinger S.C."/>
        </authorList>
    </citation>
    <scope>NUCLEOTIDE SEQUENCE</scope>
    <source>
        <strain evidence="7">IM 151</strain>
    </source>
</reference>
<feature type="repeat" description="TPR" evidence="3">
    <location>
        <begin position="202"/>
        <end position="235"/>
    </location>
</feature>
<dbReference type="InterPro" id="IPR000160">
    <property type="entry name" value="GGDEF_dom"/>
</dbReference>
<evidence type="ECO:0000313" key="7">
    <source>
        <dbReference type="EMBL" id="MBK1715801.1"/>
    </source>
</evidence>
<keyword evidence="8" id="KW-1185">Reference proteome</keyword>
<dbReference type="Pfam" id="PF00990">
    <property type="entry name" value="GGDEF"/>
    <property type="match status" value="1"/>
</dbReference>
<protein>
    <recommendedName>
        <fullName evidence="1">diguanylate cyclase</fullName>
        <ecNumber evidence="1">2.7.7.65</ecNumber>
    </recommendedName>
</protein>
<feature type="domain" description="GGDEF" evidence="6">
    <location>
        <begin position="507"/>
        <end position="642"/>
    </location>
</feature>
<dbReference type="InterPro" id="IPR043128">
    <property type="entry name" value="Rev_trsase/Diguanyl_cyclase"/>
</dbReference>
<dbReference type="PANTHER" id="PTHR45138">
    <property type="entry name" value="REGULATORY COMPONENTS OF SENSORY TRANSDUCTION SYSTEM"/>
    <property type="match status" value="1"/>
</dbReference>
<dbReference type="InterPro" id="IPR019734">
    <property type="entry name" value="TPR_rpt"/>
</dbReference>
<dbReference type="PANTHER" id="PTHR45138:SF9">
    <property type="entry name" value="DIGUANYLATE CYCLASE DGCM-RELATED"/>
    <property type="match status" value="1"/>
</dbReference>
<evidence type="ECO:0000256" key="4">
    <source>
        <dbReference type="SAM" id="Phobius"/>
    </source>
</evidence>
<feature type="signal peptide" evidence="5">
    <location>
        <begin position="1"/>
        <end position="35"/>
    </location>
</feature>
<dbReference type="SUPFAM" id="SSF48452">
    <property type="entry name" value="TPR-like"/>
    <property type="match status" value="2"/>
</dbReference>
<evidence type="ECO:0000256" key="3">
    <source>
        <dbReference type="PROSITE-ProRule" id="PRU00339"/>
    </source>
</evidence>
<sequence length="664" mass="73251">MQSAGGKVARRAPSVNAAKRWLPIALWLCAGLAVAEPRAPVPGALGPEERVLDNLLRADVGRPVEQRLAHIDALRADPRWAGPGWQALLAVERCAAAPDGSPGVLAALESRSGRDADPQTRVAVLKCRQWAADHRGDPSDNYRWAREAWGVLDELKLSSLAFRVARDYADEASYAGALDEALIAVSRALEIARGAGDALREADALTTLALIQSELGRHDDALRNSDRALELDPAIERSDEKLLARSALQIKARRYDAALLTLRQALELADREGDQESVLAIRINLAAVYHHTGRATENLALTAALLPEAQRLDIQYLKPYVYIARAFALADAGQVQAGSEMFERGRDWFERGGEVNQMADSLHDWARVLARWGRWEQAYAASAHAAELHERTQREAREKNANFLAAVLESGRKDLDIERLRHQGETARLQLEAERLTQRTWVVVGIAVLLSTASLLFVHLRLRRANHQLRAANVALDYESTHDPLTRAYNRRYFERLFEQRRGRGQGRVLLVLLDIDHFKAINDRHGHACGDRVLLESSQRLAHCVRSADRVVRWGGEEFLVFVDEPANAEAERCLVLRLLEAVAAAPFELRGVPVGVTVSIGFGSFELAPGFDLDLALADVDAMLYRAKRSGRHRAIGRLHGAAEPVLLLPTPPAASVTTLSA</sequence>
<evidence type="ECO:0000256" key="5">
    <source>
        <dbReference type="SAM" id="SignalP"/>
    </source>
</evidence>
<keyword evidence="4" id="KW-0472">Membrane</keyword>
<dbReference type="Gene3D" id="1.25.40.10">
    <property type="entry name" value="Tetratricopeptide repeat domain"/>
    <property type="match status" value="2"/>
</dbReference>
<name>A0ABS1E324_RUBGE</name>
<dbReference type="CDD" id="cd01949">
    <property type="entry name" value="GGDEF"/>
    <property type="match status" value="1"/>
</dbReference>
<dbReference type="PROSITE" id="PS50887">
    <property type="entry name" value="GGDEF"/>
    <property type="match status" value="1"/>
</dbReference>
<evidence type="ECO:0000313" key="8">
    <source>
        <dbReference type="Proteomes" id="UP001041814"/>
    </source>
</evidence>
<dbReference type="EC" id="2.7.7.65" evidence="1"/>
<dbReference type="Proteomes" id="UP001041814">
    <property type="component" value="Unassembled WGS sequence"/>
</dbReference>
<dbReference type="Gene3D" id="3.30.70.270">
    <property type="match status" value="1"/>
</dbReference>
<evidence type="ECO:0000256" key="1">
    <source>
        <dbReference type="ARBA" id="ARBA00012528"/>
    </source>
</evidence>